<organism evidence="1 2">
    <name type="scientific">Methylophilus flavus</name>
    <dbReference type="NCBI Taxonomy" id="640084"/>
    <lineage>
        <taxon>Bacteria</taxon>
        <taxon>Pseudomonadati</taxon>
        <taxon>Pseudomonadota</taxon>
        <taxon>Betaproteobacteria</taxon>
        <taxon>Nitrosomonadales</taxon>
        <taxon>Methylophilaceae</taxon>
        <taxon>Methylophilus</taxon>
    </lineage>
</organism>
<gene>
    <name evidence="1" type="ORF">ACFQ2T_12230</name>
</gene>
<dbReference type="Proteomes" id="UP001597206">
    <property type="component" value="Unassembled WGS sequence"/>
</dbReference>
<dbReference type="EMBL" id="JBHTLN010000002">
    <property type="protein sequence ID" value="MFD1123279.1"/>
    <property type="molecule type" value="Genomic_DNA"/>
</dbReference>
<comment type="caution">
    <text evidence="1">The sequence shown here is derived from an EMBL/GenBank/DDBJ whole genome shotgun (WGS) entry which is preliminary data.</text>
</comment>
<dbReference type="RefSeq" id="WP_379034810.1">
    <property type="nucleotide sequence ID" value="NZ_JBHTLN010000002.1"/>
</dbReference>
<sequence length="196" mass="22193">MLIAAVTAHADLKDIYRIYHTQPSLAAFEICQGGGCTHSDTLQLAESEWNHVLRIFSPLPETAELERIQIAEAIGMLEDIVGTKIGTAADRAGTFGNSDYQHQQDCNDEAINSTTYMRLMQQARLIRFHTIQDTRTRKFFFTGWPHSTAVIRENDTQAEFAVDSWFYDNGHAATIVPMAQWKEGYIPEDSPILERK</sequence>
<evidence type="ECO:0000313" key="1">
    <source>
        <dbReference type="EMBL" id="MFD1123279.1"/>
    </source>
</evidence>
<evidence type="ECO:0000313" key="2">
    <source>
        <dbReference type="Proteomes" id="UP001597206"/>
    </source>
</evidence>
<keyword evidence="2" id="KW-1185">Reference proteome</keyword>
<protein>
    <submittedName>
        <fullName evidence="1">Uncharacterized protein</fullName>
    </submittedName>
</protein>
<proteinExistence type="predicted"/>
<name>A0ABW3PAC7_9PROT</name>
<reference evidence="2" key="1">
    <citation type="journal article" date="2019" name="Int. J. Syst. Evol. Microbiol.">
        <title>The Global Catalogue of Microorganisms (GCM) 10K type strain sequencing project: providing services to taxonomists for standard genome sequencing and annotation.</title>
        <authorList>
            <consortium name="The Broad Institute Genomics Platform"/>
            <consortium name="The Broad Institute Genome Sequencing Center for Infectious Disease"/>
            <person name="Wu L."/>
            <person name="Ma J."/>
        </authorList>
    </citation>
    <scope>NUCLEOTIDE SEQUENCE [LARGE SCALE GENOMIC DNA]</scope>
    <source>
        <strain evidence="2">CCUG 58411</strain>
    </source>
</reference>
<accession>A0ABW3PAC7</accession>